<name>A0ABU1JAT8_9MICC</name>
<dbReference type="Proteomes" id="UP001185069">
    <property type="component" value="Unassembled WGS sequence"/>
</dbReference>
<dbReference type="PANTHER" id="PTHR36974">
    <property type="entry name" value="MEMBRANE PROTEIN-RELATED"/>
    <property type="match status" value="1"/>
</dbReference>
<keyword evidence="4" id="KW-0472">Membrane</keyword>
<evidence type="ECO:0000256" key="2">
    <source>
        <dbReference type="ARBA" id="ARBA00022692"/>
    </source>
</evidence>
<gene>
    <name evidence="6" type="ORF">JOE69_001776</name>
</gene>
<proteinExistence type="predicted"/>
<dbReference type="InterPro" id="IPR009908">
    <property type="entry name" value="Methylamine_util_MauE"/>
</dbReference>
<accession>A0ABU1JAT8</accession>
<evidence type="ECO:0000256" key="3">
    <source>
        <dbReference type="ARBA" id="ARBA00022989"/>
    </source>
</evidence>
<reference evidence="6 7" key="1">
    <citation type="submission" date="2023-07" db="EMBL/GenBank/DDBJ databases">
        <title>Sequencing the genomes of 1000 actinobacteria strains.</title>
        <authorList>
            <person name="Klenk H.-P."/>
        </authorList>
    </citation>
    <scope>NUCLEOTIDE SEQUENCE [LARGE SCALE GENOMIC DNA]</scope>
    <source>
        <strain evidence="6 7">DSM 14555</strain>
    </source>
</reference>
<dbReference type="PANTHER" id="PTHR36974:SF1">
    <property type="entry name" value="DOXX FAMILY MEMBRANE PROTEIN"/>
    <property type="match status" value="1"/>
</dbReference>
<keyword evidence="3" id="KW-1133">Transmembrane helix</keyword>
<evidence type="ECO:0000256" key="4">
    <source>
        <dbReference type="ARBA" id="ARBA00023136"/>
    </source>
</evidence>
<evidence type="ECO:0000259" key="5">
    <source>
        <dbReference type="Pfam" id="PF07291"/>
    </source>
</evidence>
<keyword evidence="7" id="KW-1185">Reference proteome</keyword>
<keyword evidence="2" id="KW-0812">Transmembrane</keyword>
<comment type="caution">
    <text evidence="6">The sequence shown here is derived from an EMBL/GenBank/DDBJ whole genome shotgun (WGS) entry which is preliminary data.</text>
</comment>
<dbReference type="RefSeq" id="WP_296362820.1">
    <property type="nucleotide sequence ID" value="NZ_BAAAHY010000005.1"/>
</dbReference>
<comment type="subcellular location">
    <subcellularLocation>
        <location evidence="1">Membrane</location>
        <topology evidence="1">Multi-pass membrane protein</topology>
    </subcellularLocation>
</comment>
<sequence length="131" mass="14069">MSKPWAAWSLAALLTASSVQHFRNPKFFYRVVPRSISTDTNGDFAVLSRRDWVALSGVIEAVAAAGLLIPATRKAAATGTAAMFAAFTAGHVSHLKQAFGPEGNDAEKLAGVVRLPLQIPLVWLAWRARRG</sequence>
<evidence type="ECO:0000256" key="1">
    <source>
        <dbReference type="ARBA" id="ARBA00004141"/>
    </source>
</evidence>
<protein>
    <submittedName>
        <fullName evidence="6">Membrane protein</fullName>
    </submittedName>
</protein>
<feature type="domain" description="Methylamine utilisation protein MauE" evidence="5">
    <location>
        <begin position="6"/>
        <end position="96"/>
    </location>
</feature>
<dbReference type="EMBL" id="JAVDQF010000001">
    <property type="protein sequence ID" value="MDR6269538.1"/>
    <property type="molecule type" value="Genomic_DNA"/>
</dbReference>
<evidence type="ECO:0000313" key="7">
    <source>
        <dbReference type="Proteomes" id="UP001185069"/>
    </source>
</evidence>
<dbReference type="Pfam" id="PF07291">
    <property type="entry name" value="MauE"/>
    <property type="match status" value="1"/>
</dbReference>
<evidence type="ECO:0000313" key="6">
    <source>
        <dbReference type="EMBL" id="MDR6269538.1"/>
    </source>
</evidence>
<organism evidence="6 7">
    <name type="scientific">Arthrobacter russicus</name>
    <dbReference type="NCBI Taxonomy" id="172040"/>
    <lineage>
        <taxon>Bacteria</taxon>
        <taxon>Bacillati</taxon>
        <taxon>Actinomycetota</taxon>
        <taxon>Actinomycetes</taxon>
        <taxon>Micrococcales</taxon>
        <taxon>Micrococcaceae</taxon>
        <taxon>Arthrobacter</taxon>
    </lineage>
</organism>